<dbReference type="PANTHER" id="PTHR34216:SF7">
    <property type="entry name" value="POLY-BETA-1,6-N-ACETYL-D-GLUCOSAMINE N-DEACETYLASE"/>
    <property type="match status" value="1"/>
</dbReference>
<organism evidence="3 4">
    <name type="scientific">Sphaerotilus natans subsp. natans DSM 6575</name>
    <dbReference type="NCBI Taxonomy" id="1286631"/>
    <lineage>
        <taxon>Bacteria</taxon>
        <taxon>Pseudomonadati</taxon>
        <taxon>Pseudomonadota</taxon>
        <taxon>Betaproteobacteria</taxon>
        <taxon>Burkholderiales</taxon>
        <taxon>Sphaerotilaceae</taxon>
        <taxon>Sphaerotilus</taxon>
    </lineage>
</organism>
<dbReference type="InterPro" id="IPR011330">
    <property type="entry name" value="Glyco_hydro/deAcase_b/a-brl"/>
</dbReference>
<dbReference type="STRING" id="34103.SAMN05421778_110105"/>
<gene>
    <name evidence="3" type="ORF">X805_12620</name>
</gene>
<evidence type="ECO:0000313" key="4">
    <source>
        <dbReference type="Proteomes" id="UP000026714"/>
    </source>
</evidence>
<keyword evidence="4" id="KW-1185">Reference proteome</keyword>
<dbReference type="SUPFAM" id="SSF88713">
    <property type="entry name" value="Glycoside hydrolase/deacetylase"/>
    <property type="match status" value="1"/>
</dbReference>
<sequence length="338" mass="37616">MAWGDAGSLLNMVAIARPIARWFVQARYPTGTNLLPILMYHRVLKEPDPLQPDVPDIRQMAEQFRALAGAFKVLRLHEAAEMLRDGRLPAGAACITFDDGYRDNHDLALPLLREFRLPATVFVTTGFLNGGCMFNDTVVETVRRLPPGAIDLSEVGLGTRMITDIASRRALVSDLTRAVKYLDPQHRHDFCAELCRKAGAKLPNDLMMDDHQVRALSDSGLVDIGGHTVTHPILAKVDPEQARREIADNRDRITELTGHQPLCFAYPNGKPDLDYAAVHARMVQEAGYSSAVSTAVGVATDQADPYQLPRFMPRERSAAQFVARMMRMATHRHPQFAR</sequence>
<dbReference type="PANTHER" id="PTHR34216">
    <property type="match status" value="1"/>
</dbReference>
<dbReference type="eggNOG" id="COG0726">
    <property type="taxonomic scope" value="Bacteria"/>
</dbReference>
<comment type="caution">
    <text evidence="3">The sequence shown here is derived from an EMBL/GenBank/DDBJ whole genome shotgun (WGS) entry which is preliminary data.</text>
</comment>
<evidence type="ECO:0000313" key="3">
    <source>
        <dbReference type="EMBL" id="KDB53147.1"/>
    </source>
</evidence>
<dbReference type="GO" id="GO:0016810">
    <property type="term" value="F:hydrolase activity, acting on carbon-nitrogen (but not peptide) bonds"/>
    <property type="evidence" value="ECO:0007669"/>
    <property type="project" value="InterPro"/>
</dbReference>
<reference evidence="3 4" key="1">
    <citation type="journal article" date="2014" name="FEMS Microbiol. Ecol.">
        <title>Sphaerotilus natans encrusted with nanoball-shaped Fe(III) oxide minerals formed by nitrate-reducing mixotrophic Fe(II) oxidation.</title>
        <authorList>
            <person name="Park S."/>
            <person name="Kim D.H."/>
            <person name="Lee J.H."/>
            <person name="Hur H.G."/>
        </authorList>
    </citation>
    <scope>NUCLEOTIDE SEQUENCE [LARGE SCALE GENOMIC DNA]</scope>
    <source>
        <strain evidence="3 4">DSM 6575</strain>
    </source>
</reference>
<dbReference type="Gene3D" id="3.20.20.370">
    <property type="entry name" value="Glycoside hydrolase/deacetylase"/>
    <property type="match status" value="1"/>
</dbReference>
<dbReference type="Proteomes" id="UP000026714">
    <property type="component" value="Unassembled WGS sequence"/>
</dbReference>
<dbReference type="EMBL" id="AZRA01000029">
    <property type="protein sequence ID" value="KDB53147.1"/>
    <property type="molecule type" value="Genomic_DNA"/>
</dbReference>
<protein>
    <recommendedName>
        <fullName evidence="2">NodB homology domain-containing protein</fullName>
    </recommendedName>
</protein>
<name>A0A059KNU2_9BURK</name>
<evidence type="ECO:0000256" key="1">
    <source>
        <dbReference type="ARBA" id="ARBA00022729"/>
    </source>
</evidence>
<evidence type="ECO:0000259" key="2">
    <source>
        <dbReference type="PROSITE" id="PS51677"/>
    </source>
</evidence>
<dbReference type="PROSITE" id="PS51677">
    <property type="entry name" value="NODB"/>
    <property type="match status" value="1"/>
</dbReference>
<feature type="domain" description="NodB homology" evidence="2">
    <location>
        <begin position="91"/>
        <end position="338"/>
    </location>
</feature>
<keyword evidence="1" id="KW-0732">Signal</keyword>
<proteinExistence type="predicted"/>
<dbReference type="Pfam" id="PF01522">
    <property type="entry name" value="Polysacc_deac_1"/>
    <property type="match status" value="2"/>
</dbReference>
<dbReference type="GO" id="GO:0005975">
    <property type="term" value="P:carbohydrate metabolic process"/>
    <property type="evidence" value="ECO:0007669"/>
    <property type="project" value="InterPro"/>
</dbReference>
<dbReference type="AlphaFoldDB" id="A0A059KNU2"/>
<dbReference type="InterPro" id="IPR051398">
    <property type="entry name" value="Polysacch_Deacetylase"/>
</dbReference>
<dbReference type="InterPro" id="IPR002509">
    <property type="entry name" value="NODB_dom"/>
</dbReference>
<accession>A0A059KNU2</accession>
<dbReference type="CDD" id="cd10918">
    <property type="entry name" value="CE4_NodB_like_5s_6s"/>
    <property type="match status" value="1"/>
</dbReference>